<protein>
    <recommendedName>
        <fullName evidence="4">Lipoprotein</fullName>
    </recommendedName>
</protein>
<keyword evidence="3" id="KW-1185">Reference proteome</keyword>
<sequence length="160" mass="16053">MRFLRPFSALALSGALAACGSAPVNAPYSPQTYAAPGYGAPAAPVAMAAPAAPMAAPAADVPAVLEAPAPMASPYAAAASAPAAYPAPAATGRTAQIRVTTTLNGVLAGRFLEPNIAKKAQTACGGAWREISRVGDKPVRSYTSAYPTVYQTFTVTVACL</sequence>
<reference evidence="2 3" key="1">
    <citation type="submission" date="2016-10" db="EMBL/GenBank/DDBJ databases">
        <title>Rhodobacter sp. LPB0142, isolated from sea water.</title>
        <authorList>
            <person name="Kim E."/>
            <person name="Yi H."/>
        </authorList>
    </citation>
    <scope>NUCLEOTIDE SEQUENCE [LARGE SCALE GENOMIC DNA]</scope>
    <source>
        <strain evidence="2 3">LPB0142</strain>
    </source>
</reference>
<dbReference type="PROSITE" id="PS51257">
    <property type="entry name" value="PROKAR_LIPOPROTEIN"/>
    <property type="match status" value="1"/>
</dbReference>
<evidence type="ECO:0000256" key="1">
    <source>
        <dbReference type="SAM" id="SignalP"/>
    </source>
</evidence>
<feature type="chain" id="PRO_5009443576" description="Lipoprotein" evidence="1">
    <location>
        <begin position="27"/>
        <end position="160"/>
    </location>
</feature>
<organism evidence="2 3">
    <name type="scientific">Rhodobacter xanthinilyticus</name>
    <dbReference type="NCBI Taxonomy" id="1850250"/>
    <lineage>
        <taxon>Bacteria</taxon>
        <taxon>Pseudomonadati</taxon>
        <taxon>Pseudomonadota</taxon>
        <taxon>Alphaproteobacteria</taxon>
        <taxon>Rhodobacterales</taxon>
        <taxon>Rhodobacter group</taxon>
        <taxon>Rhodobacter</taxon>
    </lineage>
</organism>
<name>A0A1D9MEE4_9RHOB</name>
<keyword evidence="1" id="KW-0732">Signal</keyword>
<proteinExistence type="predicted"/>
<gene>
    <name evidence="2" type="ORF">LPB142_13770</name>
</gene>
<dbReference type="KEGG" id="rhp:LPB142_13770"/>
<feature type="signal peptide" evidence="1">
    <location>
        <begin position="1"/>
        <end position="26"/>
    </location>
</feature>
<evidence type="ECO:0008006" key="4">
    <source>
        <dbReference type="Google" id="ProtNLM"/>
    </source>
</evidence>
<dbReference type="EMBL" id="CP017781">
    <property type="protein sequence ID" value="AOZ70255.1"/>
    <property type="molecule type" value="Genomic_DNA"/>
</dbReference>
<dbReference type="RefSeq" id="WP_068765013.1">
    <property type="nucleotide sequence ID" value="NZ_CP017781.1"/>
</dbReference>
<dbReference type="Proteomes" id="UP000176562">
    <property type="component" value="Chromosome"/>
</dbReference>
<dbReference type="AlphaFoldDB" id="A0A1D9MEE4"/>
<accession>A0A1D9MEE4</accession>
<evidence type="ECO:0000313" key="2">
    <source>
        <dbReference type="EMBL" id="AOZ70255.1"/>
    </source>
</evidence>
<evidence type="ECO:0000313" key="3">
    <source>
        <dbReference type="Proteomes" id="UP000176562"/>
    </source>
</evidence>